<sequence>MAPAPQKPTTLLGPEIRDDAPPQYVEEKPLSPEDILQPATFILRGLEIYTYPPLPDAIPSYKLSRVIHAQGPATHAIDIARVESVTRVSPRTGDLVMSRRERELYDLQYWQGLLGGPFVAEAKPHGGNRTLGEMSIARAPRFHRGYRVIKVLKPEQRASLERRGGKVKQEWWWRVRHISDGGNGWEWGNASGDVIARQTAADAGEGGSAEHKLEVVEPLPRRTLDSLVSMWCLWMWHLHIDAAARESPKGWSDVKRIMQKPRDPSLPAQGGFL</sequence>
<name>A0AAV9I068_9PEZI</name>
<accession>A0AAV9I068</accession>
<evidence type="ECO:0000313" key="3">
    <source>
        <dbReference type="Proteomes" id="UP001321749"/>
    </source>
</evidence>
<feature type="compositionally biased region" description="Basic and acidic residues" evidence="1">
    <location>
        <begin position="15"/>
        <end position="30"/>
    </location>
</feature>
<dbReference type="EMBL" id="MU864940">
    <property type="protein sequence ID" value="KAK4465339.1"/>
    <property type="molecule type" value="Genomic_DNA"/>
</dbReference>
<reference evidence="2" key="2">
    <citation type="submission" date="2023-06" db="EMBL/GenBank/DDBJ databases">
        <authorList>
            <consortium name="Lawrence Berkeley National Laboratory"/>
            <person name="Mondo S.J."/>
            <person name="Hensen N."/>
            <person name="Bonometti L."/>
            <person name="Westerberg I."/>
            <person name="Brannstrom I.O."/>
            <person name="Guillou S."/>
            <person name="Cros-Aarteil S."/>
            <person name="Calhoun S."/>
            <person name="Haridas S."/>
            <person name="Kuo A."/>
            <person name="Pangilinan J."/>
            <person name="Riley R."/>
            <person name="Labutti K."/>
            <person name="Andreopoulos B."/>
            <person name="Lipzen A."/>
            <person name="Chen C."/>
            <person name="Yanf M."/>
            <person name="Daum C."/>
            <person name="Ng V."/>
            <person name="Clum A."/>
            <person name="Steindorff A."/>
            <person name="Ohm R."/>
            <person name="Martin F."/>
            <person name="Silar P."/>
            <person name="Natvig D."/>
            <person name="Lalanne C."/>
            <person name="Gautier V."/>
            <person name="Ament-Velasquez S.L."/>
            <person name="Kruys A."/>
            <person name="Hutchinson M.I."/>
            <person name="Powell A.J."/>
            <person name="Barry K."/>
            <person name="Miller A.N."/>
            <person name="Grigoriev I.V."/>
            <person name="Debuchy R."/>
            <person name="Gladieux P."/>
            <person name="Thoren M.H."/>
            <person name="Johannesson H."/>
        </authorList>
    </citation>
    <scope>NUCLEOTIDE SEQUENCE</scope>
    <source>
        <strain evidence="2">PSN324</strain>
    </source>
</reference>
<dbReference type="AlphaFoldDB" id="A0AAV9I068"/>
<comment type="caution">
    <text evidence="2">The sequence shown here is derived from an EMBL/GenBank/DDBJ whole genome shotgun (WGS) entry which is preliminary data.</text>
</comment>
<evidence type="ECO:0000313" key="2">
    <source>
        <dbReference type="EMBL" id="KAK4465339.1"/>
    </source>
</evidence>
<gene>
    <name evidence="2" type="ORF">QBC42DRAFT_18228</name>
</gene>
<keyword evidence="3" id="KW-1185">Reference proteome</keyword>
<evidence type="ECO:0000256" key="1">
    <source>
        <dbReference type="SAM" id="MobiDB-lite"/>
    </source>
</evidence>
<proteinExistence type="predicted"/>
<protein>
    <submittedName>
        <fullName evidence="2">Uncharacterized protein</fullName>
    </submittedName>
</protein>
<reference evidence="2" key="1">
    <citation type="journal article" date="2023" name="Mol. Phylogenet. Evol.">
        <title>Genome-scale phylogeny and comparative genomics of the fungal order Sordariales.</title>
        <authorList>
            <person name="Hensen N."/>
            <person name="Bonometti L."/>
            <person name="Westerberg I."/>
            <person name="Brannstrom I.O."/>
            <person name="Guillou S."/>
            <person name="Cros-Aarteil S."/>
            <person name="Calhoun S."/>
            <person name="Haridas S."/>
            <person name="Kuo A."/>
            <person name="Mondo S."/>
            <person name="Pangilinan J."/>
            <person name="Riley R."/>
            <person name="LaButti K."/>
            <person name="Andreopoulos B."/>
            <person name="Lipzen A."/>
            <person name="Chen C."/>
            <person name="Yan M."/>
            <person name="Daum C."/>
            <person name="Ng V."/>
            <person name="Clum A."/>
            <person name="Steindorff A."/>
            <person name="Ohm R.A."/>
            <person name="Martin F."/>
            <person name="Silar P."/>
            <person name="Natvig D.O."/>
            <person name="Lalanne C."/>
            <person name="Gautier V."/>
            <person name="Ament-Velasquez S.L."/>
            <person name="Kruys A."/>
            <person name="Hutchinson M.I."/>
            <person name="Powell A.J."/>
            <person name="Barry K."/>
            <person name="Miller A.N."/>
            <person name="Grigoriev I.V."/>
            <person name="Debuchy R."/>
            <person name="Gladieux P."/>
            <person name="Hiltunen Thoren M."/>
            <person name="Johannesson H."/>
        </authorList>
    </citation>
    <scope>NUCLEOTIDE SEQUENCE</scope>
    <source>
        <strain evidence="2">PSN324</strain>
    </source>
</reference>
<feature type="region of interest" description="Disordered" evidence="1">
    <location>
        <begin position="1"/>
        <end position="30"/>
    </location>
</feature>
<organism evidence="2 3">
    <name type="scientific">Cladorrhinum samala</name>
    <dbReference type="NCBI Taxonomy" id="585594"/>
    <lineage>
        <taxon>Eukaryota</taxon>
        <taxon>Fungi</taxon>
        <taxon>Dikarya</taxon>
        <taxon>Ascomycota</taxon>
        <taxon>Pezizomycotina</taxon>
        <taxon>Sordariomycetes</taxon>
        <taxon>Sordariomycetidae</taxon>
        <taxon>Sordariales</taxon>
        <taxon>Podosporaceae</taxon>
        <taxon>Cladorrhinum</taxon>
    </lineage>
</organism>
<dbReference type="Proteomes" id="UP001321749">
    <property type="component" value="Unassembled WGS sequence"/>
</dbReference>